<evidence type="ECO:0008006" key="2">
    <source>
        <dbReference type="Google" id="ProtNLM"/>
    </source>
</evidence>
<name>A0A2S2NZK2_SCHGA</name>
<proteinExistence type="predicted"/>
<protein>
    <recommendedName>
        <fullName evidence="2">Reverse transcriptase domain-containing protein</fullName>
    </recommendedName>
</protein>
<evidence type="ECO:0000313" key="1">
    <source>
        <dbReference type="EMBL" id="MBY22671.1"/>
    </source>
</evidence>
<dbReference type="PANTHER" id="PTHR47331">
    <property type="entry name" value="PHD-TYPE DOMAIN-CONTAINING PROTEIN"/>
    <property type="match status" value="1"/>
</dbReference>
<dbReference type="GO" id="GO:0071897">
    <property type="term" value="P:DNA biosynthetic process"/>
    <property type="evidence" value="ECO:0007669"/>
    <property type="project" value="UniProtKB-ARBA"/>
</dbReference>
<dbReference type="InterPro" id="IPR043502">
    <property type="entry name" value="DNA/RNA_pol_sf"/>
</dbReference>
<sequence>MYRQIQVYDKHCDYQRILWRKKDNEPIKTYRLTTVTYGTVLASYLVTACLRKLSEIGQGQYPNVAPLIAHDFYMDDFISGAATKKEAIEIRDGLIKLMATAKLELGKWASNDFVIIRDVVDKNDGLVDF</sequence>
<accession>A0A2S2NZK2</accession>
<dbReference type="EMBL" id="GGMR01010052">
    <property type="protein sequence ID" value="MBY22671.1"/>
    <property type="molecule type" value="Transcribed_RNA"/>
</dbReference>
<reference evidence="1" key="1">
    <citation type="submission" date="2018-04" db="EMBL/GenBank/DDBJ databases">
        <title>Transcriptome of Schizaphis graminum biotype I.</title>
        <authorList>
            <person name="Scully E.D."/>
            <person name="Geib S.M."/>
            <person name="Palmer N.A."/>
            <person name="Koch K."/>
            <person name="Bradshaw J."/>
            <person name="Heng-Moss T."/>
            <person name="Sarath G."/>
        </authorList>
    </citation>
    <scope>NUCLEOTIDE SEQUENCE</scope>
</reference>
<organism evidence="1">
    <name type="scientific">Schizaphis graminum</name>
    <name type="common">Green bug aphid</name>
    <dbReference type="NCBI Taxonomy" id="13262"/>
    <lineage>
        <taxon>Eukaryota</taxon>
        <taxon>Metazoa</taxon>
        <taxon>Ecdysozoa</taxon>
        <taxon>Arthropoda</taxon>
        <taxon>Hexapoda</taxon>
        <taxon>Insecta</taxon>
        <taxon>Pterygota</taxon>
        <taxon>Neoptera</taxon>
        <taxon>Paraneoptera</taxon>
        <taxon>Hemiptera</taxon>
        <taxon>Sternorrhyncha</taxon>
        <taxon>Aphidomorpha</taxon>
        <taxon>Aphidoidea</taxon>
        <taxon>Aphididae</taxon>
        <taxon>Aphidini</taxon>
        <taxon>Schizaphis</taxon>
    </lineage>
</organism>
<dbReference type="AlphaFoldDB" id="A0A2S2NZK2"/>
<gene>
    <name evidence="1" type="ORF">g.129259</name>
</gene>
<dbReference type="SUPFAM" id="SSF56672">
    <property type="entry name" value="DNA/RNA polymerases"/>
    <property type="match status" value="1"/>
</dbReference>